<protein>
    <recommendedName>
        <fullName evidence="1">DUF7730 domain-containing protein</fullName>
    </recommendedName>
</protein>
<evidence type="ECO:0000313" key="2">
    <source>
        <dbReference type="EMBL" id="KAF1958296.1"/>
    </source>
</evidence>
<dbReference type="Proteomes" id="UP000800035">
    <property type="component" value="Unassembled WGS sequence"/>
</dbReference>
<organism evidence="2 3">
    <name type="scientific">Byssothecium circinans</name>
    <dbReference type="NCBI Taxonomy" id="147558"/>
    <lineage>
        <taxon>Eukaryota</taxon>
        <taxon>Fungi</taxon>
        <taxon>Dikarya</taxon>
        <taxon>Ascomycota</taxon>
        <taxon>Pezizomycotina</taxon>
        <taxon>Dothideomycetes</taxon>
        <taxon>Pleosporomycetidae</taxon>
        <taxon>Pleosporales</taxon>
        <taxon>Massarineae</taxon>
        <taxon>Massarinaceae</taxon>
        <taxon>Byssothecium</taxon>
    </lineage>
</organism>
<dbReference type="Pfam" id="PF24864">
    <property type="entry name" value="DUF7730"/>
    <property type="match status" value="1"/>
</dbReference>
<dbReference type="PANTHER" id="PTHR38790">
    <property type="entry name" value="2EXR DOMAIN-CONTAINING PROTEIN-RELATED"/>
    <property type="match status" value="1"/>
</dbReference>
<reference evidence="2" key="1">
    <citation type="journal article" date="2020" name="Stud. Mycol.">
        <title>101 Dothideomycetes genomes: a test case for predicting lifestyles and emergence of pathogens.</title>
        <authorList>
            <person name="Haridas S."/>
            <person name="Albert R."/>
            <person name="Binder M."/>
            <person name="Bloem J."/>
            <person name="Labutti K."/>
            <person name="Salamov A."/>
            <person name="Andreopoulos B."/>
            <person name="Baker S."/>
            <person name="Barry K."/>
            <person name="Bills G."/>
            <person name="Bluhm B."/>
            <person name="Cannon C."/>
            <person name="Castanera R."/>
            <person name="Culley D."/>
            <person name="Daum C."/>
            <person name="Ezra D."/>
            <person name="Gonzalez J."/>
            <person name="Henrissat B."/>
            <person name="Kuo A."/>
            <person name="Liang C."/>
            <person name="Lipzen A."/>
            <person name="Lutzoni F."/>
            <person name="Magnuson J."/>
            <person name="Mondo S."/>
            <person name="Nolan M."/>
            <person name="Ohm R."/>
            <person name="Pangilinan J."/>
            <person name="Park H.-J."/>
            <person name="Ramirez L."/>
            <person name="Alfaro M."/>
            <person name="Sun H."/>
            <person name="Tritt A."/>
            <person name="Yoshinaga Y."/>
            <person name="Zwiers L.-H."/>
            <person name="Turgeon B."/>
            <person name="Goodwin S."/>
            <person name="Spatafora J."/>
            <person name="Crous P."/>
            <person name="Grigoriev I."/>
        </authorList>
    </citation>
    <scope>NUCLEOTIDE SEQUENCE</scope>
    <source>
        <strain evidence="2">CBS 675.92</strain>
    </source>
</reference>
<sequence length="316" mass="37076">MLHAHYRIKPFCMKEYTIHRQKKDFEDALPIPLSERPQIPTLLRRRTIPQKHSRLFSRTPTEIRLVIWEYAIGGQNLHIISKYRRLGHTVCDDQYWDEMRSERPSLRASSYMFTYASLPMTKRPAERSLRSPLVTCRQAYEETVGTPYRSNTFPFWDLRTITSFKASISFESWRSLRSIDIYAMSYRREDDDEAVKARSLLQLDHWRLPCASLKSLSHLKRLNIIVGNISYLDRQYLSGGRPDSHRASLSFLRQLERITASCEIYFSKESESEEGERGLWSLRGLKHAQRKQLGVDLREAGLNLDVTVKDDWAMVG</sequence>
<gene>
    <name evidence="2" type="ORF">CC80DRAFT_28033</name>
</gene>
<feature type="domain" description="DUF7730" evidence="1">
    <location>
        <begin position="49"/>
        <end position="227"/>
    </location>
</feature>
<evidence type="ECO:0000313" key="3">
    <source>
        <dbReference type="Proteomes" id="UP000800035"/>
    </source>
</evidence>
<dbReference type="OrthoDB" id="4757095at2759"/>
<keyword evidence="3" id="KW-1185">Reference proteome</keyword>
<dbReference type="AlphaFoldDB" id="A0A6A5U5M7"/>
<dbReference type="InterPro" id="IPR056632">
    <property type="entry name" value="DUF7730"/>
</dbReference>
<dbReference type="EMBL" id="ML976987">
    <property type="protein sequence ID" value="KAF1958296.1"/>
    <property type="molecule type" value="Genomic_DNA"/>
</dbReference>
<evidence type="ECO:0000259" key="1">
    <source>
        <dbReference type="Pfam" id="PF24864"/>
    </source>
</evidence>
<accession>A0A6A5U5M7</accession>
<name>A0A6A5U5M7_9PLEO</name>
<proteinExistence type="predicted"/>